<evidence type="ECO:0000256" key="1">
    <source>
        <dbReference type="SAM" id="Phobius"/>
    </source>
</evidence>
<feature type="transmembrane region" description="Helical" evidence="1">
    <location>
        <begin position="37"/>
        <end position="57"/>
    </location>
</feature>
<keyword evidence="3" id="KW-1185">Reference proteome</keyword>
<dbReference type="RefSeq" id="WP_161026239.1">
    <property type="nucleotide sequence ID" value="NZ_WWCJ01000009.1"/>
</dbReference>
<evidence type="ECO:0008006" key="4">
    <source>
        <dbReference type="Google" id="ProtNLM"/>
    </source>
</evidence>
<sequence>MSPLGIFHTALGLLALGSGITAYALHRNISPRSTAGLLYIATTLVVCLTGFGLFAHGGFGKPHALAVLTLLTLVVAWGAGSRQWFGAASGKVETVGYSFTFFLHFIPGITETFTRLPRGNPVFASPESPALLAIGGLLFLLFLTGARYQLRDS</sequence>
<dbReference type="AlphaFoldDB" id="A0A6N9HI34"/>
<reference evidence="2 3" key="1">
    <citation type="submission" date="2019-12" db="EMBL/GenBank/DDBJ databases">
        <title>Novel species isolated from a subtropical stream in China.</title>
        <authorList>
            <person name="Lu H."/>
        </authorList>
    </citation>
    <scope>NUCLEOTIDE SEQUENCE [LARGE SCALE GENOMIC DNA]</scope>
    <source>
        <strain evidence="2 3">DS3</strain>
    </source>
</reference>
<proteinExistence type="predicted"/>
<evidence type="ECO:0000313" key="3">
    <source>
        <dbReference type="Proteomes" id="UP000448575"/>
    </source>
</evidence>
<gene>
    <name evidence="2" type="ORF">GTP41_14315</name>
</gene>
<keyword evidence="1" id="KW-0812">Transmembrane</keyword>
<protein>
    <recommendedName>
        <fullName evidence="4">DUF2306 domain-containing protein</fullName>
    </recommendedName>
</protein>
<accession>A0A6N9HI34</accession>
<feature type="transmembrane region" description="Helical" evidence="1">
    <location>
        <begin position="92"/>
        <end position="110"/>
    </location>
</feature>
<dbReference type="Proteomes" id="UP000448575">
    <property type="component" value="Unassembled WGS sequence"/>
</dbReference>
<comment type="caution">
    <text evidence="2">The sequence shown here is derived from an EMBL/GenBank/DDBJ whole genome shotgun (WGS) entry which is preliminary data.</text>
</comment>
<feature type="transmembrane region" description="Helical" evidence="1">
    <location>
        <begin position="6"/>
        <end position="25"/>
    </location>
</feature>
<keyword evidence="1" id="KW-0472">Membrane</keyword>
<dbReference type="EMBL" id="WWCJ01000009">
    <property type="protein sequence ID" value="MYN03268.1"/>
    <property type="molecule type" value="Genomic_DNA"/>
</dbReference>
<feature type="transmembrane region" description="Helical" evidence="1">
    <location>
        <begin position="63"/>
        <end position="80"/>
    </location>
</feature>
<feature type="transmembrane region" description="Helical" evidence="1">
    <location>
        <begin position="130"/>
        <end position="150"/>
    </location>
</feature>
<evidence type="ECO:0000313" key="2">
    <source>
        <dbReference type="EMBL" id="MYN03268.1"/>
    </source>
</evidence>
<name>A0A6N9HI34_9BURK</name>
<organism evidence="2 3">
    <name type="scientific">Pseudoduganella guangdongensis</name>
    <dbReference type="NCBI Taxonomy" id="2692179"/>
    <lineage>
        <taxon>Bacteria</taxon>
        <taxon>Pseudomonadati</taxon>
        <taxon>Pseudomonadota</taxon>
        <taxon>Betaproteobacteria</taxon>
        <taxon>Burkholderiales</taxon>
        <taxon>Oxalobacteraceae</taxon>
        <taxon>Telluria group</taxon>
        <taxon>Pseudoduganella</taxon>
    </lineage>
</organism>
<keyword evidence="1" id="KW-1133">Transmembrane helix</keyword>